<accession>A0A177FFF7</accession>
<dbReference type="GeneID" id="34598865"/>
<dbReference type="Pfam" id="PF17107">
    <property type="entry name" value="SesA"/>
    <property type="match status" value="1"/>
</dbReference>
<dbReference type="InterPro" id="IPR031352">
    <property type="entry name" value="SesA"/>
</dbReference>
<dbReference type="OrthoDB" id="1658288at2759"/>
<gene>
    <name evidence="2" type="ORF">AYO21_03694</name>
</gene>
<evidence type="ECO:0000313" key="2">
    <source>
        <dbReference type="EMBL" id="OAG41959.1"/>
    </source>
</evidence>
<keyword evidence="3" id="KW-1185">Reference proteome</keyword>
<name>A0A177FFF7_9EURO</name>
<protein>
    <recommendedName>
        <fullName evidence="1">NACHT-NTPase and P-loop NTPases N-terminal domain-containing protein</fullName>
    </recommendedName>
</protein>
<dbReference type="EMBL" id="LVKK01000019">
    <property type="protein sequence ID" value="OAG41959.1"/>
    <property type="molecule type" value="Genomic_DNA"/>
</dbReference>
<organism evidence="2 3">
    <name type="scientific">Fonsecaea monophora</name>
    <dbReference type="NCBI Taxonomy" id="254056"/>
    <lineage>
        <taxon>Eukaryota</taxon>
        <taxon>Fungi</taxon>
        <taxon>Dikarya</taxon>
        <taxon>Ascomycota</taxon>
        <taxon>Pezizomycotina</taxon>
        <taxon>Eurotiomycetes</taxon>
        <taxon>Chaetothyriomycetidae</taxon>
        <taxon>Chaetothyriales</taxon>
        <taxon>Herpotrichiellaceae</taxon>
        <taxon>Fonsecaea</taxon>
    </lineage>
</organism>
<reference evidence="2 3" key="1">
    <citation type="submission" date="2016-03" db="EMBL/GenBank/DDBJ databases">
        <title>Draft genome sequence of the Fonsecaea monophora CBS 269.37.</title>
        <authorList>
            <person name="Bombassaro A."/>
            <person name="Vinicius W.A."/>
            <person name="De Hoog S."/>
            <person name="Sun J."/>
            <person name="Souza E.M."/>
            <person name="Raittz R.T."/>
            <person name="Costa F."/>
            <person name="Leao A.C."/>
            <person name="Tadra-Sfeir M.Z."/>
            <person name="Baura V."/>
            <person name="Balsanelli E."/>
            <person name="Pedrosa F.O."/>
            <person name="Moreno L.F."/>
            <person name="Steffens M.B."/>
            <person name="Xi L."/>
            <person name="Bocca A.L."/>
            <person name="Felipe M.S."/>
            <person name="Teixeira M."/>
            <person name="Telles Filho F.Q."/>
            <person name="Azevedo C.M."/>
            <person name="Gomes R."/>
            <person name="Vicente V.A."/>
        </authorList>
    </citation>
    <scope>NUCLEOTIDE SEQUENCE [LARGE SCALE GENOMIC DNA]</scope>
    <source>
        <strain evidence="2 3">CBS 269.37</strain>
    </source>
</reference>
<evidence type="ECO:0000313" key="3">
    <source>
        <dbReference type="Proteomes" id="UP000077002"/>
    </source>
</evidence>
<dbReference type="AlphaFoldDB" id="A0A177FFF7"/>
<sequence>MVHQTYSAAPQPDHEVVFILYPAASKSLHALTRNPKVPGLEVIGAISVIVSIIDASIKVYDGAQKDVKLPDTFHVGGGRRLSFLRDTLETCKSHLQPIQDSLSTDVYKALEKTLEGCDERAGNLR</sequence>
<feature type="domain" description="NACHT-NTPase and P-loop NTPases N-terminal" evidence="1">
    <location>
        <begin position="46"/>
        <end position="124"/>
    </location>
</feature>
<dbReference type="Proteomes" id="UP000077002">
    <property type="component" value="Unassembled WGS sequence"/>
</dbReference>
<dbReference type="RefSeq" id="XP_022513911.1">
    <property type="nucleotide sequence ID" value="XM_022653668.1"/>
</dbReference>
<evidence type="ECO:0000259" key="1">
    <source>
        <dbReference type="Pfam" id="PF17107"/>
    </source>
</evidence>
<proteinExistence type="predicted"/>
<comment type="caution">
    <text evidence="2">The sequence shown here is derived from an EMBL/GenBank/DDBJ whole genome shotgun (WGS) entry which is preliminary data.</text>
</comment>